<gene>
    <name evidence="1" type="ORF">BB561_004078</name>
</gene>
<protein>
    <recommendedName>
        <fullName evidence="3">Zinc-ribbon 15 domain-containing protein</fullName>
    </recommendedName>
</protein>
<dbReference type="PANTHER" id="PTHR28139:SF1">
    <property type="entry name" value="UPF0768 PROTEIN YBL029C-A"/>
    <property type="match status" value="1"/>
</dbReference>
<proteinExistence type="predicted"/>
<dbReference type="AlphaFoldDB" id="A0A2T9YI76"/>
<dbReference type="OrthoDB" id="5545479at2759"/>
<name>A0A2T9YI76_9FUNG</name>
<evidence type="ECO:0000313" key="2">
    <source>
        <dbReference type="Proteomes" id="UP000245383"/>
    </source>
</evidence>
<dbReference type="EMBL" id="MBFR01000178">
    <property type="protein sequence ID" value="PVU92009.1"/>
    <property type="molecule type" value="Genomic_DNA"/>
</dbReference>
<keyword evidence="2" id="KW-1185">Reference proteome</keyword>
<comment type="caution">
    <text evidence="1">The sequence shown here is derived from an EMBL/GenBank/DDBJ whole genome shotgun (WGS) entry which is preliminary data.</text>
</comment>
<dbReference type="STRING" id="133385.A0A2T9YI76"/>
<dbReference type="PANTHER" id="PTHR28139">
    <property type="entry name" value="UPF0768 PROTEIN YBL029C-A"/>
    <property type="match status" value="1"/>
</dbReference>
<evidence type="ECO:0008006" key="3">
    <source>
        <dbReference type="Google" id="ProtNLM"/>
    </source>
</evidence>
<reference evidence="1 2" key="1">
    <citation type="journal article" date="2018" name="MBio">
        <title>Comparative Genomics Reveals the Core Gene Toolbox for the Fungus-Insect Symbiosis.</title>
        <authorList>
            <person name="Wang Y."/>
            <person name="Stata M."/>
            <person name="Wang W."/>
            <person name="Stajich J.E."/>
            <person name="White M.M."/>
            <person name="Moncalvo J.M."/>
        </authorList>
    </citation>
    <scope>NUCLEOTIDE SEQUENCE [LARGE SCALE GENOMIC DNA]</scope>
    <source>
        <strain evidence="1 2">SWE-8-4</strain>
    </source>
</reference>
<organism evidence="1 2">
    <name type="scientific">Smittium simulii</name>
    <dbReference type="NCBI Taxonomy" id="133385"/>
    <lineage>
        <taxon>Eukaryota</taxon>
        <taxon>Fungi</taxon>
        <taxon>Fungi incertae sedis</taxon>
        <taxon>Zoopagomycota</taxon>
        <taxon>Kickxellomycotina</taxon>
        <taxon>Harpellomycetes</taxon>
        <taxon>Harpellales</taxon>
        <taxon>Legeriomycetaceae</taxon>
        <taxon>Smittium</taxon>
    </lineage>
</organism>
<dbReference type="Proteomes" id="UP000245383">
    <property type="component" value="Unassembled WGS sequence"/>
</dbReference>
<sequence>MFFLIAGTDTQIKHTSQPMYMCPRCNNFSVRSAIYKKKVSFFYVPLIPIKNKNVYHCQICNWIGDVTVVPPQVAQQQFEQRDVSRQNYMKS</sequence>
<evidence type="ECO:0000313" key="1">
    <source>
        <dbReference type="EMBL" id="PVU92009.1"/>
    </source>
</evidence>
<accession>A0A2T9YI76</accession>